<evidence type="ECO:0000313" key="2">
    <source>
        <dbReference type="EMBL" id="KAF7840287.1"/>
    </source>
</evidence>
<evidence type="ECO:0000256" key="1">
    <source>
        <dbReference type="SAM" id="MobiDB-lite"/>
    </source>
</evidence>
<sequence length="20" mass="2172">MGTMDSFGHNVIGMKMRDSG</sequence>
<dbReference type="EMBL" id="JAAIUW010000002">
    <property type="protein sequence ID" value="KAF7840287.1"/>
    <property type="molecule type" value="Genomic_DNA"/>
</dbReference>
<keyword evidence="3" id="KW-1185">Reference proteome</keyword>
<organism evidence="2 3">
    <name type="scientific">Senna tora</name>
    <dbReference type="NCBI Taxonomy" id="362788"/>
    <lineage>
        <taxon>Eukaryota</taxon>
        <taxon>Viridiplantae</taxon>
        <taxon>Streptophyta</taxon>
        <taxon>Embryophyta</taxon>
        <taxon>Tracheophyta</taxon>
        <taxon>Spermatophyta</taxon>
        <taxon>Magnoliopsida</taxon>
        <taxon>eudicotyledons</taxon>
        <taxon>Gunneridae</taxon>
        <taxon>Pentapetalae</taxon>
        <taxon>rosids</taxon>
        <taxon>fabids</taxon>
        <taxon>Fabales</taxon>
        <taxon>Fabaceae</taxon>
        <taxon>Caesalpinioideae</taxon>
        <taxon>Cassia clade</taxon>
        <taxon>Senna</taxon>
    </lineage>
</organism>
<proteinExistence type="predicted"/>
<dbReference type="Proteomes" id="UP000634136">
    <property type="component" value="Unassembled WGS sequence"/>
</dbReference>
<protein>
    <submittedName>
        <fullName evidence="2">Uncharacterized protein</fullName>
    </submittedName>
</protein>
<name>A0A835CIE3_9FABA</name>
<feature type="region of interest" description="Disordered" evidence="1">
    <location>
        <begin position="1"/>
        <end position="20"/>
    </location>
</feature>
<dbReference type="AlphaFoldDB" id="A0A835CIE3"/>
<gene>
    <name evidence="2" type="ORF">G2W53_002585</name>
</gene>
<comment type="caution">
    <text evidence="2">The sequence shown here is derived from an EMBL/GenBank/DDBJ whole genome shotgun (WGS) entry which is preliminary data.</text>
</comment>
<evidence type="ECO:0000313" key="3">
    <source>
        <dbReference type="Proteomes" id="UP000634136"/>
    </source>
</evidence>
<reference evidence="2" key="1">
    <citation type="submission" date="2020-09" db="EMBL/GenBank/DDBJ databases">
        <title>Genome-Enabled Discovery of Anthraquinone Biosynthesis in Senna tora.</title>
        <authorList>
            <person name="Kang S.-H."/>
            <person name="Pandey R.P."/>
            <person name="Lee C.-M."/>
            <person name="Sim J.-S."/>
            <person name="Jeong J.-T."/>
            <person name="Choi B.-S."/>
            <person name="Jung M."/>
            <person name="Ginzburg D."/>
            <person name="Zhao K."/>
            <person name="Won S.Y."/>
            <person name="Oh T.-J."/>
            <person name="Yu Y."/>
            <person name="Kim N.-H."/>
            <person name="Lee O.R."/>
            <person name="Lee T.-H."/>
            <person name="Bashyal P."/>
            <person name="Kim T.-S."/>
            <person name="Lee W.-H."/>
            <person name="Kawkins C."/>
            <person name="Kim C.-K."/>
            <person name="Kim J.S."/>
            <person name="Ahn B.O."/>
            <person name="Rhee S.Y."/>
            <person name="Sohng J.K."/>
        </authorList>
    </citation>
    <scope>NUCLEOTIDE SEQUENCE</scope>
    <source>
        <tissue evidence="2">Leaf</tissue>
    </source>
</reference>
<accession>A0A835CIE3</accession>